<proteinExistence type="predicted"/>
<dbReference type="EMBL" id="JABCIY010000124">
    <property type="protein sequence ID" value="KAF7192487.1"/>
    <property type="molecule type" value="Genomic_DNA"/>
</dbReference>
<evidence type="ECO:0000259" key="3">
    <source>
        <dbReference type="PROSITE" id="PS50048"/>
    </source>
</evidence>
<protein>
    <submittedName>
        <fullName evidence="4">Adhesion and hyphal regulator 1</fullName>
    </submittedName>
</protein>
<comment type="subcellular location">
    <subcellularLocation>
        <location evidence="1">Nucleus</location>
    </subcellularLocation>
</comment>
<dbReference type="CDD" id="cd00067">
    <property type="entry name" value="GAL4"/>
    <property type="match status" value="1"/>
</dbReference>
<dbReference type="Gene3D" id="4.10.240.10">
    <property type="entry name" value="Zn(2)-C6 fungal-type DNA-binding domain"/>
    <property type="match status" value="1"/>
</dbReference>
<dbReference type="GO" id="GO:0000981">
    <property type="term" value="F:DNA-binding transcription factor activity, RNA polymerase II-specific"/>
    <property type="evidence" value="ECO:0007669"/>
    <property type="project" value="InterPro"/>
</dbReference>
<dbReference type="GO" id="GO:0000976">
    <property type="term" value="F:transcription cis-regulatory region binding"/>
    <property type="evidence" value="ECO:0007669"/>
    <property type="project" value="TreeGrafter"/>
</dbReference>
<gene>
    <name evidence="4" type="ORF">HII31_06189</name>
</gene>
<evidence type="ECO:0000256" key="1">
    <source>
        <dbReference type="ARBA" id="ARBA00004123"/>
    </source>
</evidence>
<dbReference type="AlphaFoldDB" id="A0A8H6RKX5"/>
<dbReference type="PROSITE" id="PS50048">
    <property type="entry name" value="ZN2_CY6_FUNGAL_2"/>
    <property type="match status" value="1"/>
</dbReference>
<dbReference type="SMART" id="SM00066">
    <property type="entry name" value="GAL4"/>
    <property type="match status" value="1"/>
</dbReference>
<dbReference type="OrthoDB" id="5130013at2759"/>
<dbReference type="PROSITE" id="PS00463">
    <property type="entry name" value="ZN2_CY6_FUNGAL_1"/>
    <property type="match status" value="1"/>
</dbReference>
<organism evidence="4 5">
    <name type="scientific">Pseudocercospora fuligena</name>
    <dbReference type="NCBI Taxonomy" id="685502"/>
    <lineage>
        <taxon>Eukaryota</taxon>
        <taxon>Fungi</taxon>
        <taxon>Dikarya</taxon>
        <taxon>Ascomycota</taxon>
        <taxon>Pezizomycotina</taxon>
        <taxon>Dothideomycetes</taxon>
        <taxon>Dothideomycetidae</taxon>
        <taxon>Mycosphaerellales</taxon>
        <taxon>Mycosphaerellaceae</taxon>
        <taxon>Pseudocercospora</taxon>
    </lineage>
</organism>
<dbReference type="PRINTS" id="PR00755">
    <property type="entry name" value="AFLATOXINBRP"/>
</dbReference>
<evidence type="ECO:0000256" key="2">
    <source>
        <dbReference type="ARBA" id="ARBA00023242"/>
    </source>
</evidence>
<name>A0A8H6RKX5_9PEZI</name>
<dbReference type="PANTHER" id="PTHR37534">
    <property type="entry name" value="TRANSCRIPTIONAL ACTIVATOR PROTEIN UGA3"/>
    <property type="match status" value="1"/>
</dbReference>
<feature type="domain" description="Zn(2)-C6 fungal-type" evidence="3">
    <location>
        <begin position="19"/>
        <end position="49"/>
    </location>
</feature>
<sequence>MPRRKANDTSERHHRSRDGCMTCRSRRIRCDQARPTCTNCSRKGLQCIRQVQLKWQADYESQNLAFGREGVWRKHKTSKDKSPGRDSKTWVQYPVIQAYNFISHTVDRDTGCMIGSTKLQQNQQPLNLSLERPFSTFPNAAVTVDASVLSYYVQNLCPLTTLSRHARSPFVTLILPSLPTASSAVLDAILALAACHGSSINATWAASAARLEARAIHSLRHRLANMTEYELATDPDIHIVTMMLCLYEIVNKCDKQWVIHLKGAREIARTRRRLIRANEAEQGLLRFTDSFFAFQDVIGRTACGEEPIFDSTYWDASDARVDAWLGCSPALVAIICQATELSRLKRNLTAFEFQARAAGLEAQLERLGQIVPDSNDTNLQKSADVKNLAASVVIHCALNDASPTMNLVRHLVAQILFLVKWFVEQDLGAGLLWPLFVAAAELDPTNDEYATEEYSEIIAGRTFVLRALDCLTISSVTNVSKARQVITEIWQARDEAVEDIPSFQANDWEHYVAPRSSNLSLA</sequence>
<reference evidence="4" key="1">
    <citation type="submission" date="2020-04" db="EMBL/GenBank/DDBJ databases">
        <title>Draft genome resource of the tomato pathogen Pseudocercospora fuligena.</title>
        <authorList>
            <person name="Zaccaron A."/>
        </authorList>
    </citation>
    <scope>NUCLEOTIDE SEQUENCE</scope>
    <source>
        <strain evidence="4">PF001</strain>
    </source>
</reference>
<dbReference type="GO" id="GO:0008270">
    <property type="term" value="F:zinc ion binding"/>
    <property type="evidence" value="ECO:0007669"/>
    <property type="project" value="InterPro"/>
</dbReference>
<dbReference type="GO" id="GO:0045944">
    <property type="term" value="P:positive regulation of transcription by RNA polymerase II"/>
    <property type="evidence" value="ECO:0007669"/>
    <property type="project" value="TreeGrafter"/>
</dbReference>
<dbReference type="GO" id="GO:0005634">
    <property type="term" value="C:nucleus"/>
    <property type="evidence" value="ECO:0007669"/>
    <property type="project" value="UniProtKB-SubCell"/>
</dbReference>
<dbReference type="InterPro" id="IPR001138">
    <property type="entry name" value="Zn2Cys6_DnaBD"/>
</dbReference>
<keyword evidence="5" id="KW-1185">Reference proteome</keyword>
<comment type="caution">
    <text evidence="4">The sequence shown here is derived from an EMBL/GenBank/DDBJ whole genome shotgun (WGS) entry which is preliminary data.</text>
</comment>
<evidence type="ECO:0000313" key="5">
    <source>
        <dbReference type="Proteomes" id="UP000660729"/>
    </source>
</evidence>
<dbReference type="Proteomes" id="UP000660729">
    <property type="component" value="Unassembled WGS sequence"/>
</dbReference>
<dbReference type="Pfam" id="PF00172">
    <property type="entry name" value="Zn_clus"/>
    <property type="match status" value="1"/>
</dbReference>
<evidence type="ECO:0000313" key="4">
    <source>
        <dbReference type="EMBL" id="KAF7192487.1"/>
    </source>
</evidence>
<dbReference type="PANTHER" id="PTHR37534:SF49">
    <property type="entry name" value="LYSINE BIOSYNTHESIS REGULATORY PROTEIN LYS14"/>
    <property type="match status" value="1"/>
</dbReference>
<dbReference type="SUPFAM" id="SSF57701">
    <property type="entry name" value="Zn2/Cys6 DNA-binding domain"/>
    <property type="match status" value="1"/>
</dbReference>
<accession>A0A8H6RKX5</accession>
<dbReference type="Pfam" id="PF11951">
    <property type="entry name" value="Fungal_trans_2"/>
    <property type="match status" value="1"/>
</dbReference>
<dbReference type="InterPro" id="IPR036864">
    <property type="entry name" value="Zn2-C6_fun-type_DNA-bd_sf"/>
</dbReference>
<dbReference type="InterPro" id="IPR021858">
    <property type="entry name" value="Fun_TF"/>
</dbReference>
<keyword evidence="2" id="KW-0539">Nucleus</keyword>